<dbReference type="FunFam" id="3.80.10.10:FF:000041">
    <property type="entry name" value="LRR receptor-like serine/threonine-protein kinase ERECTA"/>
    <property type="match status" value="1"/>
</dbReference>
<keyword evidence="2" id="KW-0677">Repeat</keyword>
<sequence length="576" mass="62813">MSRIALFSIWLCASGCSMDTEARADLWEVLHAMGARPKSQPCDMVGVTCEREGEACHVVMLILSDLQGVLPEALGRLHALRSIRLSNCHFAGGLPGGLAQLRGLRRLALDRCNLTGVVPWAMGQLQELRMLSLPHNHLSGGVPESFENLRHLTHLDLESNRLRLPLPRSMRHLSQLRSAELSGNEWRAAGPGPRQGQNCAPFRKDPCRQFRFWDLRECGLCVLSASAAAVGACLHGLYAKRSSEVELEVHHAEAPAELKAPKGALEIAAAAVYPTTWGQVGYTCLAVVAQLFAPMVLAWFLNPLLVLVLMLLPRVAFVSGEFPLRFFCVGLSSFCAPRRSALAELAGLALAAAAVAALGGLQALRATHPRLGEVRASLLSEDSAQVAEIVGDFLVLVHFLHAVLFLTALRGLFLCCFLLKRRTSAAAVLDVQKLALALSSPSPGTAEEEDERPDGSPATLSMSSVAPDLVAMEMADGLQIFRKSSPQLVCQVRLLRPRKIYRHICMIVATSFTDLLVAMQFLEGHFFGFLATRTFVDVLKRNLREEVRLSVRQGYYTDGMVAMRNSERGIEGGISD</sequence>
<feature type="transmembrane region" description="Helical" evidence="4">
    <location>
        <begin position="341"/>
        <end position="364"/>
    </location>
</feature>
<feature type="region of interest" description="Disordered" evidence="3">
    <location>
        <begin position="440"/>
        <end position="459"/>
    </location>
</feature>
<protein>
    <submittedName>
        <fullName evidence="6">Uncharacterized protein</fullName>
    </submittedName>
</protein>
<dbReference type="Pfam" id="PF00560">
    <property type="entry name" value="LRR_1"/>
    <property type="match status" value="1"/>
</dbReference>
<evidence type="ECO:0000256" key="1">
    <source>
        <dbReference type="ARBA" id="ARBA00022614"/>
    </source>
</evidence>
<evidence type="ECO:0000256" key="2">
    <source>
        <dbReference type="ARBA" id="ARBA00022737"/>
    </source>
</evidence>
<evidence type="ECO:0000313" key="7">
    <source>
        <dbReference type="Proteomes" id="UP001178507"/>
    </source>
</evidence>
<dbReference type="Pfam" id="PF13855">
    <property type="entry name" value="LRR_8"/>
    <property type="match status" value="1"/>
</dbReference>
<keyword evidence="1" id="KW-0433">Leucine-rich repeat</keyword>
<comment type="caution">
    <text evidence="6">The sequence shown here is derived from an EMBL/GenBank/DDBJ whole genome shotgun (WGS) entry which is preliminary data.</text>
</comment>
<dbReference type="InterPro" id="IPR001611">
    <property type="entry name" value="Leu-rich_rpt"/>
</dbReference>
<dbReference type="Proteomes" id="UP001178507">
    <property type="component" value="Unassembled WGS sequence"/>
</dbReference>
<gene>
    <name evidence="6" type="ORF">EVOR1521_LOCUS30355</name>
</gene>
<dbReference type="EMBL" id="CAUJNA010003756">
    <property type="protein sequence ID" value="CAJ1409185.1"/>
    <property type="molecule type" value="Genomic_DNA"/>
</dbReference>
<dbReference type="AlphaFoldDB" id="A0AA36JP87"/>
<accession>A0AA36JP87</accession>
<keyword evidence="4" id="KW-1133">Transmembrane helix</keyword>
<evidence type="ECO:0000313" key="6">
    <source>
        <dbReference type="EMBL" id="CAJ1409185.1"/>
    </source>
</evidence>
<keyword evidence="5" id="KW-0732">Signal</keyword>
<dbReference type="InterPro" id="IPR032675">
    <property type="entry name" value="LRR_dom_sf"/>
</dbReference>
<evidence type="ECO:0000256" key="3">
    <source>
        <dbReference type="SAM" id="MobiDB-lite"/>
    </source>
</evidence>
<reference evidence="6" key="1">
    <citation type="submission" date="2023-08" db="EMBL/GenBank/DDBJ databases">
        <authorList>
            <person name="Chen Y."/>
            <person name="Shah S."/>
            <person name="Dougan E. K."/>
            <person name="Thang M."/>
            <person name="Chan C."/>
        </authorList>
    </citation>
    <scope>NUCLEOTIDE SEQUENCE</scope>
</reference>
<dbReference type="Gene3D" id="3.80.10.10">
    <property type="entry name" value="Ribonuclease Inhibitor"/>
    <property type="match status" value="1"/>
</dbReference>
<feature type="chain" id="PRO_5041364892" evidence="5">
    <location>
        <begin position="23"/>
        <end position="576"/>
    </location>
</feature>
<keyword evidence="4" id="KW-0812">Transmembrane</keyword>
<dbReference type="InterPro" id="IPR050647">
    <property type="entry name" value="Plant_LRR-RLKs"/>
</dbReference>
<feature type="transmembrane region" description="Helical" evidence="4">
    <location>
        <begin position="503"/>
        <end position="522"/>
    </location>
</feature>
<dbReference type="PANTHER" id="PTHR48056">
    <property type="entry name" value="LRR RECEPTOR-LIKE SERINE/THREONINE-PROTEIN KINASE-RELATED"/>
    <property type="match status" value="1"/>
</dbReference>
<feature type="signal peptide" evidence="5">
    <location>
        <begin position="1"/>
        <end position="22"/>
    </location>
</feature>
<keyword evidence="4" id="KW-0472">Membrane</keyword>
<proteinExistence type="predicted"/>
<keyword evidence="7" id="KW-1185">Reference proteome</keyword>
<organism evidence="6 7">
    <name type="scientific">Effrenium voratum</name>
    <dbReference type="NCBI Taxonomy" id="2562239"/>
    <lineage>
        <taxon>Eukaryota</taxon>
        <taxon>Sar</taxon>
        <taxon>Alveolata</taxon>
        <taxon>Dinophyceae</taxon>
        <taxon>Suessiales</taxon>
        <taxon>Symbiodiniaceae</taxon>
        <taxon>Effrenium</taxon>
    </lineage>
</organism>
<feature type="transmembrane region" description="Helical" evidence="4">
    <location>
        <begin position="291"/>
        <end position="312"/>
    </location>
</feature>
<feature type="transmembrane region" description="Helical" evidence="4">
    <location>
        <begin position="399"/>
        <end position="419"/>
    </location>
</feature>
<evidence type="ECO:0000256" key="4">
    <source>
        <dbReference type="SAM" id="Phobius"/>
    </source>
</evidence>
<evidence type="ECO:0000256" key="5">
    <source>
        <dbReference type="SAM" id="SignalP"/>
    </source>
</evidence>
<dbReference type="SUPFAM" id="SSF52058">
    <property type="entry name" value="L domain-like"/>
    <property type="match status" value="1"/>
</dbReference>
<name>A0AA36JP87_9DINO</name>